<evidence type="ECO:0000256" key="1">
    <source>
        <dbReference type="SAM" id="Phobius"/>
    </source>
</evidence>
<organism evidence="2 3">
    <name type="scientific">Colletotrichum navitas</name>
    <dbReference type="NCBI Taxonomy" id="681940"/>
    <lineage>
        <taxon>Eukaryota</taxon>
        <taxon>Fungi</taxon>
        <taxon>Dikarya</taxon>
        <taxon>Ascomycota</taxon>
        <taxon>Pezizomycotina</taxon>
        <taxon>Sordariomycetes</taxon>
        <taxon>Hypocreomycetidae</taxon>
        <taxon>Glomerellales</taxon>
        <taxon>Glomerellaceae</taxon>
        <taxon>Colletotrichum</taxon>
        <taxon>Colletotrichum graminicola species complex</taxon>
    </lineage>
</organism>
<sequence length="122" mass="13488">MKAGPGLFTIVISFSFSFSLSSFLPSFRFPFCLLSAVPACLPPISHLILPCRSFTLFPSLYMASNYCPAPSSETGTHPSLMLKLGCIYVGTYVPIYLLKRWEVSVCLFPSHLCLAWLDPGRT</sequence>
<dbReference type="RefSeq" id="XP_060416684.1">
    <property type="nucleotide sequence ID" value="XM_060557194.1"/>
</dbReference>
<dbReference type="EMBL" id="JAHLJV010000014">
    <property type="protein sequence ID" value="KAK1595707.1"/>
    <property type="molecule type" value="Genomic_DNA"/>
</dbReference>
<keyword evidence="1" id="KW-0812">Transmembrane</keyword>
<comment type="caution">
    <text evidence="2">The sequence shown here is derived from an EMBL/GenBank/DDBJ whole genome shotgun (WGS) entry which is preliminary data.</text>
</comment>
<protein>
    <submittedName>
        <fullName evidence="2">Uncharacterized protein</fullName>
    </submittedName>
</protein>
<accession>A0AAD8Q5Z2</accession>
<reference evidence="2" key="1">
    <citation type="submission" date="2021-06" db="EMBL/GenBank/DDBJ databases">
        <title>Comparative genomics, transcriptomics and evolutionary studies reveal genomic signatures of adaptation to plant cell wall in hemibiotrophic fungi.</title>
        <authorList>
            <consortium name="DOE Joint Genome Institute"/>
            <person name="Baroncelli R."/>
            <person name="Diaz J.F."/>
            <person name="Benocci T."/>
            <person name="Peng M."/>
            <person name="Battaglia E."/>
            <person name="Haridas S."/>
            <person name="Andreopoulos W."/>
            <person name="Labutti K."/>
            <person name="Pangilinan J."/>
            <person name="Floch G.L."/>
            <person name="Makela M.R."/>
            <person name="Henrissat B."/>
            <person name="Grigoriev I.V."/>
            <person name="Crouch J.A."/>
            <person name="De Vries R.P."/>
            <person name="Sukno S.A."/>
            <person name="Thon M.R."/>
        </authorList>
    </citation>
    <scope>NUCLEOTIDE SEQUENCE</scope>
    <source>
        <strain evidence="2">CBS 125086</strain>
    </source>
</reference>
<feature type="transmembrane region" description="Helical" evidence="1">
    <location>
        <begin position="6"/>
        <end position="24"/>
    </location>
</feature>
<keyword evidence="1" id="KW-1133">Transmembrane helix</keyword>
<dbReference type="Proteomes" id="UP001230504">
    <property type="component" value="Unassembled WGS sequence"/>
</dbReference>
<proteinExistence type="predicted"/>
<evidence type="ECO:0000313" key="3">
    <source>
        <dbReference type="Proteomes" id="UP001230504"/>
    </source>
</evidence>
<dbReference type="GeneID" id="85441434"/>
<gene>
    <name evidence="2" type="ORF">LY79DRAFT_545797</name>
</gene>
<dbReference type="AlphaFoldDB" id="A0AAD8Q5Z2"/>
<keyword evidence="3" id="KW-1185">Reference proteome</keyword>
<name>A0AAD8Q5Z2_9PEZI</name>
<keyword evidence="1" id="KW-0472">Membrane</keyword>
<evidence type="ECO:0000313" key="2">
    <source>
        <dbReference type="EMBL" id="KAK1595707.1"/>
    </source>
</evidence>